<dbReference type="CDD" id="cd12148">
    <property type="entry name" value="fungal_TF_MHR"/>
    <property type="match status" value="1"/>
</dbReference>
<dbReference type="AlphaFoldDB" id="A0A3G2SAU9"/>
<sequence>MVSTPPTANEWSTDAWLAPSTEYSALQPESTRAIFDVSNIIPAPSADALSAHSESIIPSNFKSTQDVHPSSGSATTVNLPDMSLLNEALVNTHLPDFNAFGSHKMQLDDTMPYSDARQDLSLLTKPISLQEQAPSNDSGSLNNLLGYFEPPNFDETKFSVQEILTSSLVTDLSTRKMLEFCTAHDMGKVTPLPPRITTIAPPTQAELGDVNDILCLCVLDNSGNVVYRLKKDYYSSLQKLYNDPSQMLELPGGVHVPMQNGKDDLLELKNLFPSHDRFWHDSDYFRLKCEASTLLQNPAALTLIRTALKDLEQSLPFFQAFEIEEYVSQLIPLQSMCTWTPIQVRQRTSLLLLLSALGSSLTMSVCLSLDSQGKIGTALPWEFGYRCYQLARGLLCPAQKALAPTEMTMEMLQCLILINMYMNRCGDRNGSWLPLTYGNFVVKHILKMLKLHQEESLPTQSMLQWEMLKRCICIFFMLEVISRINGYMILPQCIWTCSPLSMEMPVYLHGIFSPHGRVDDVFSSHTFSRFIFHIELCQIFVRIVQLKLDDTIDLKQNLAKVASVRDQLTQWMMHSPCLQRSMGGSQLHSGKWTGSEALDGTSVFLACTYLLNQASR</sequence>
<dbReference type="InterPro" id="IPR007219">
    <property type="entry name" value="XnlR_reg_dom"/>
</dbReference>
<evidence type="ECO:0000256" key="1">
    <source>
        <dbReference type="ARBA" id="ARBA00023242"/>
    </source>
</evidence>
<keyword evidence="4" id="KW-1185">Reference proteome</keyword>
<dbReference type="Pfam" id="PF04082">
    <property type="entry name" value="Fungal_trans"/>
    <property type="match status" value="1"/>
</dbReference>
<keyword evidence="1" id="KW-0539">Nucleus</keyword>
<name>A0A3G2SAU9_MALR7</name>
<dbReference type="GO" id="GO:0003677">
    <property type="term" value="F:DNA binding"/>
    <property type="evidence" value="ECO:0007669"/>
    <property type="project" value="InterPro"/>
</dbReference>
<organism evidence="3 4">
    <name type="scientific">Malassezia restricta (strain ATCC 96810 / NBRC 103918 / CBS 7877)</name>
    <name type="common">Seborrheic dermatitis infection agent</name>
    <dbReference type="NCBI Taxonomy" id="425264"/>
    <lineage>
        <taxon>Eukaryota</taxon>
        <taxon>Fungi</taxon>
        <taxon>Dikarya</taxon>
        <taxon>Basidiomycota</taxon>
        <taxon>Ustilaginomycotina</taxon>
        <taxon>Malasseziomycetes</taxon>
        <taxon>Malasseziales</taxon>
        <taxon>Malasseziaceae</taxon>
        <taxon>Malassezia</taxon>
    </lineage>
</organism>
<protein>
    <recommendedName>
        <fullName evidence="2">Xylanolytic transcriptional activator regulatory domain-containing protein</fullName>
    </recommendedName>
</protein>
<dbReference type="Proteomes" id="UP000269793">
    <property type="component" value="Chromosome VI"/>
</dbReference>
<evidence type="ECO:0000313" key="4">
    <source>
        <dbReference type="Proteomes" id="UP000269793"/>
    </source>
</evidence>
<evidence type="ECO:0000259" key="2">
    <source>
        <dbReference type="Pfam" id="PF04082"/>
    </source>
</evidence>
<feature type="domain" description="Xylanolytic transcriptional activator regulatory" evidence="2">
    <location>
        <begin position="404"/>
        <end position="571"/>
    </location>
</feature>
<proteinExistence type="predicted"/>
<evidence type="ECO:0000313" key="3">
    <source>
        <dbReference type="EMBL" id="AYO44418.1"/>
    </source>
</evidence>
<accession>A0A3G2SAU9</accession>
<reference evidence="3 4" key="1">
    <citation type="submission" date="2018-10" db="EMBL/GenBank/DDBJ databases">
        <title>Complete genome sequence of Malassezia restricta CBS 7877.</title>
        <authorList>
            <person name="Morand S.C."/>
            <person name="Bertignac M."/>
            <person name="Iltis A."/>
            <person name="Kolder I."/>
            <person name="Pirovano W."/>
            <person name="Jourdain R."/>
            <person name="Clavaud C."/>
        </authorList>
    </citation>
    <scope>NUCLEOTIDE SEQUENCE [LARGE SCALE GENOMIC DNA]</scope>
    <source>
        <strain evidence="3 4">CBS 7877</strain>
    </source>
</reference>
<dbReference type="GO" id="GO:0006351">
    <property type="term" value="P:DNA-templated transcription"/>
    <property type="evidence" value="ECO:0007669"/>
    <property type="project" value="InterPro"/>
</dbReference>
<dbReference type="OrthoDB" id="39175at2759"/>
<dbReference type="GO" id="GO:0008270">
    <property type="term" value="F:zinc ion binding"/>
    <property type="evidence" value="ECO:0007669"/>
    <property type="project" value="InterPro"/>
</dbReference>
<dbReference type="STRING" id="425264.A0A3G2SAU9"/>
<dbReference type="VEuPathDB" id="FungiDB:DNF11_3468"/>
<gene>
    <name evidence="3" type="ORF">DNF11_3468</name>
</gene>
<dbReference type="EMBL" id="CP033153">
    <property type="protein sequence ID" value="AYO44418.1"/>
    <property type="molecule type" value="Genomic_DNA"/>
</dbReference>